<evidence type="ECO:0000256" key="4">
    <source>
        <dbReference type="ARBA" id="ARBA00022525"/>
    </source>
</evidence>
<keyword evidence="10" id="KW-1185">Reference proteome</keyword>
<evidence type="ECO:0000256" key="8">
    <source>
        <dbReference type="SAM" id="MobiDB-lite"/>
    </source>
</evidence>
<dbReference type="InterPro" id="IPR008717">
    <property type="entry name" value="Noggin"/>
</dbReference>
<dbReference type="SUPFAM" id="SSF57501">
    <property type="entry name" value="Cystine-knot cytokines"/>
    <property type="match status" value="1"/>
</dbReference>
<evidence type="ECO:0000256" key="1">
    <source>
        <dbReference type="ARBA" id="ARBA00004613"/>
    </source>
</evidence>
<dbReference type="PIRSF" id="PIRSF008129">
    <property type="entry name" value="Noggin"/>
    <property type="match status" value="1"/>
</dbReference>
<protein>
    <recommendedName>
        <fullName evidence="7">Noggin</fullName>
    </recommendedName>
</protein>
<dbReference type="Gene3D" id="1.10.287.520">
    <property type="entry name" value="Helix hairpin bin"/>
    <property type="match status" value="1"/>
</dbReference>
<name>A0ABM4FBS0_9AVES</name>
<dbReference type="Proteomes" id="UP001652627">
    <property type="component" value="Chromosome 16"/>
</dbReference>
<evidence type="ECO:0000256" key="7">
    <source>
        <dbReference type="PIRNR" id="PIRNR008129"/>
    </source>
</evidence>
<comment type="subcellular location">
    <subcellularLocation>
        <location evidence="1 7">Secreted</location>
    </subcellularLocation>
</comment>
<dbReference type="Pfam" id="PF05806">
    <property type="entry name" value="Noggin"/>
    <property type="match status" value="1"/>
</dbReference>
<comment type="subunit">
    <text evidence="7">Homodimer.</text>
</comment>
<feature type="chain" id="PRO_5045782335" description="Noggin" evidence="9">
    <location>
        <begin position="22"/>
        <end position="223"/>
    </location>
</feature>
<keyword evidence="3 7" id="KW-0217">Developmental protein</keyword>
<feature type="region of interest" description="Disordered" evidence="8">
    <location>
        <begin position="32"/>
        <end position="53"/>
    </location>
</feature>
<evidence type="ECO:0000256" key="2">
    <source>
        <dbReference type="ARBA" id="ARBA00007480"/>
    </source>
</evidence>
<dbReference type="PANTHER" id="PTHR10494">
    <property type="entry name" value="BONE MORPHOGENETIC PROTEIN INHIBITOR, NOGGIN"/>
    <property type="match status" value="1"/>
</dbReference>
<keyword evidence="5 9" id="KW-0732">Signal</keyword>
<dbReference type="Gene3D" id="2.10.90.10">
    <property type="entry name" value="Cystine-knot cytokines"/>
    <property type="match status" value="1"/>
</dbReference>
<organism evidence="10 11">
    <name type="scientific">Apteryx mantelli</name>
    <name type="common">North Island brown kiwi</name>
    <dbReference type="NCBI Taxonomy" id="2696672"/>
    <lineage>
        <taxon>Eukaryota</taxon>
        <taxon>Metazoa</taxon>
        <taxon>Chordata</taxon>
        <taxon>Craniata</taxon>
        <taxon>Vertebrata</taxon>
        <taxon>Euteleostomi</taxon>
        <taxon>Archelosauria</taxon>
        <taxon>Archosauria</taxon>
        <taxon>Dinosauria</taxon>
        <taxon>Saurischia</taxon>
        <taxon>Theropoda</taxon>
        <taxon>Coelurosauria</taxon>
        <taxon>Aves</taxon>
        <taxon>Palaeognathae</taxon>
        <taxon>Apterygiformes</taxon>
        <taxon>Apterygidae</taxon>
        <taxon>Apteryx</taxon>
    </lineage>
</organism>
<keyword evidence="6 7" id="KW-0891">Chondrogenesis</keyword>
<evidence type="ECO:0000313" key="10">
    <source>
        <dbReference type="Proteomes" id="UP001652627"/>
    </source>
</evidence>
<dbReference type="PANTHER" id="PTHR10494:SF4">
    <property type="entry name" value="NOGGIN"/>
    <property type="match status" value="1"/>
</dbReference>
<evidence type="ECO:0000256" key="5">
    <source>
        <dbReference type="ARBA" id="ARBA00022729"/>
    </source>
</evidence>
<keyword evidence="7" id="KW-0221">Differentiation</keyword>
<gene>
    <name evidence="11" type="primary">LOC136993492</name>
</gene>
<dbReference type="RefSeq" id="XP_067162405.1">
    <property type="nucleotide sequence ID" value="XM_067306304.1"/>
</dbReference>
<keyword evidence="4 7" id="KW-0964">Secreted</keyword>
<proteinExistence type="inferred from homology"/>
<evidence type="ECO:0000256" key="3">
    <source>
        <dbReference type="ARBA" id="ARBA00022473"/>
    </source>
</evidence>
<reference evidence="11" key="1">
    <citation type="submission" date="2025-08" db="UniProtKB">
        <authorList>
            <consortium name="RefSeq"/>
        </authorList>
    </citation>
    <scope>IDENTIFICATION</scope>
    <source>
        <tissue evidence="11">Blood</tissue>
    </source>
</reference>
<dbReference type="InterPro" id="IPR029034">
    <property type="entry name" value="Cystine-knot_cytokine"/>
</dbReference>
<sequence>MTAIRALLFCSCLGLLRPGWGQPFLRLRPSPSDNLPVKDIVEHPDPEYDPKEQDLDERTLRKKLGSHFDPSFMAVAVPGPANASGAEAAAAAAAAAAAGRARAAAPLPAELRRLELGAPPHGPRLKVGKKARRKVLQWLWAYTYCPVLYTWKDLGVRFWPRYIKEGNCFAEKSCSFPEGMFCKPVKSVTKTFLRWHCQGWSSQKYCTWIPVQYPLISECKCSC</sequence>
<feature type="compositionally biased region" description="Basic and acidic residues" evidence="8">
    <location>
        <begin position="39"/>
        <end position="53"/>
    </location>
</feature>
<feature type="signal peptide" evidence="9">
    <location>
        <begin position="1"/>
        <end position="21"/>
    </location>
</feature>
<comment type="similarity">
    <text evidence="2 7">Belongs to the noggin family.</text>
</comment>
<evidence type="ECO:0000313" key="11">
    <source>
        <dbReference type="RefSeq" id="XP_067162405.1"/>
    </source>
</evidence>
<evidence type="ECO:0000256" key="6">
    <source>
        <dbReference type="ARBA" id="ARBA00023188"/>
    </source>
</evidence>
<accession>A0ABM4FBS0</accession>
<evidence type="ECO:0000256" key="9">
    <source>
        <dbReference type="SAM" id="SignalP"/>
    </source>
</evidence>
<dbReference type="GeneID" id="136993492"/>